<keyword evidence="7" id="KW-0805">Transcription regulation</keyword>
<feature type="domain" description="BHLH" evidence="15">
    <location>
        <begin position="24"/>
        <end position="77"/>
    </location>
</feature>
<dbReference type="InterPro" id="IPR014887">
    <property type="entry name" value="HIF-1_CTAD"/>
</dbReference>
<feature type="region of interest" description="Disordered" evidence="13">
    <location>
        <begin position="584"/>
        <end position="666"/>
    </location>
</feature>
<feature type="compositionally biased region" description="Basic and acidic residues" evidence="13">
    <location>
        <begin position="21"/>
        <end position="33"/>
    </location>
</feature>
<sequence>MMLKAASGPRTHVLPLCGRASSERRKERSRDAARCRRGKETEVFRQLAHELPLPHRLSSTLDKASVMRLALSYLRLRKVLCTEMLGEESALDSQWTASCLKALDGFLMVLSQDGDMVYMSDSVSRCLGLPQIDLLGQSVFDFTHPCDHEEIREMLVHRTGSSKRAKEEQHTERHFSLRMKCTLANRGRTVNIKSATWKVLGCSGHIHAEPRVSGSSCTGEGGRACPWYLLLICESIPHPANIEVPLDSRTFLSRHTLDMRFTYCDDRITELLGYYPQDLLEHSVYEYYHALDSDSLTKTHHNLFVKGQVCTGQYRMLAKTGGFVWLETQATVIYNSKHSQPQCVVCVNYILSGIEEPHLLLALHQSGTPTIKQEEEEEEEQQEEEERGEGENGSQAAVVHAGLKGETEAFAQASVVDFSNADTEVTALKDPPLYNDVMLPSTSVLLPLSPLSHTEVLSVAETTSANLHLEDFPLPSSSATTSSCLQEDSTCSTIQPVSTLSPRLRGIPHLSTHFHAHAMEGVLFVDTETKPHLDTQNLPPIQFSIAHLYCFLTDIFQITEDLTLEMLAPYISMDDDYQLRACSPTQSGHAAGAASDAAPSDLPRPESPDSAHAGACPGLTELPGRVTVPHVHCSGGSQTSLSHIGQEGSRAQQLDNHDSSVNQLSQKPFKRKLETISLSQAMGLGSVLQVVTDLPQAQKKVRRSEVAELEALPHCTIPESLTILLLPSDVVTQLLGRSSEGVAVSVPLPQLPRHDCEVNAPVAGRQGLLQGEELLRALDQAI</sequence>
<dbReference type="FunFam" id="3.30.450.20:FF:000005">
    <property type="entry name" value="Hypoxia-inducible factor 1 subunit alpha"/>
    <property type="match status" value="1"/>
</dbReference>
<evidence type="ECO:0000259" key="15">
    <source>
        <dbReference type="PROSITE" id="PS50888"/>
    </source>
</evidence>
<dbReference type="Pfam" id="PF23171">
    <property type="entry name" value="bHLH_HIF1A"/>
    <property type="match status" value="1"/>
</dbReference>
<dbReference type="AlphaFoldDB" id="A0AAD9DQD2"/>
<dbReference type="InterPro" id="IPR013655">
    <property type="entry name" value="PAS_fold_3"/>
</dbReference>
<accession>A0AAD9DQD2</accession>
<dbReference type="InterPro" id="IPR036638">
    <property type="entry name" value="HLH_DNA-bd_sf"/>
</dbReference>
<evidence type="ECO:0000313" key="17">
    <source>
        <dbReference type="Proteomes" id="UP001239994"/>
    </source>
</evidence>
<dbReference type="FunFam" id="3.30.450.20:FF:000015">
    <property type="entry name" value="Hypoxia-inducible factor 1-alpha isoform 1"/>
    <property type="match status" value="1"/>
</dbReference>
<feature type="compositionally biased region" description="Low complexity" evidence="13">
    <location>
        <begin position="587"/>
        <end position="601"/>
    </location>
</feature>
<organism evidence="16 17">
    <name type="scientific">Electrophorus voltai</name>
    <dbReference type="NCBI Taxonomy" id="2609070"/>
    <lineage>
        <taxon>Eukaryota</taxon>
        <taxon>Metazoa</taxon>
        <taxon>Chordata</taxon>
        <taxon>Craniata</taxon>
        <taxon>Vertebrata</taxon>
        <taxon>Euteleostomi</taxon>
        <taxon>Actinopterygii</taxon>
        <taxon>Neopterygii</taxon>
        <taxon>Teleostei</taxon>
        <taxon>Ostariophysi</taxon>
        <taxon>Gymnotiformes</taxon>
        <taxon>Gymnotoidei</taxon>
        <taxon>Gymnotidae</taxon>
        <taxon>Electrophorus</taxon>
    </lineage>
</organism>
<dbReference type="InterPro" id="IPR000014">
    <property type="entry name" value="PAS"/>
</dbReference>
<dbReference type="Proteomes" id="UP001239994">
    <property type="component" value="Unassembled WGS sequence"/>
</dbReference>
<evidence type="ECO:0000256" key="1">
    <source>
        <dbReference type="ARBA" id="ARBA00004123"/>
    </source>
</evidence>
<reference evidence="16" key="1">
    <citation type="submission" date="2023-03" db="EMBL/GenBank/DDBJ databases">
        <title>Electrophorus voltai genome.</title>
        <authorList>
            <person name="Bian C."/>
        </authorList>
    </citation>
    <scope>NUCLEOTIDE SEQUENCE</scope>
    <source>
        <strain evidence="16">CB-2022</strain>
        <tissue evidence="16">Muscle</tissue>
    </source>
</reference>
<evidence type="ECO:0000259" key="14">
    <source>
        <dbReference type="PROSITE" id="PS50112"/>
    </source>
</evidence>
<keyword evidence="10" id="KW-0804">Transcription</keyword>
<evidence type="ECO:0000256" key="10">
    <source>
        <dbReference type="ARBA" id="ARBA00023163"/>
    </source>
</evidence>
<dbReference type="SUPFAM" id="SSF55785">
    <property type="entry name" value="PYP-like sensor domain (PAS domain)"/>
    <property type="match status" value="2"/>
</dbReference>
<evidence type="ECO:0000256" key="11">
    <source>
        <dbReference type="ARBA" id="ARBA00023242"/>
    </source>
</evidence>
<keyword evidence="12" id="KW-0379">Hydroxylation</keyword>
<protein>
    <recommendedName>
        <fullName evidence="3">Hypoxia-inducible factor 1-alpha</fullName>
    </recommendedName>
</protein>
<dbReference type="GO" id="GO:0048513">
    <property type="term" value="P:animal organ development"/>
    <property type="evidence" value="ECO:0007669"/>
    <property type="project" value="UniProtKB-ARBA"/>
</dbReference>
<dbReference type="Gene3D" id="3.30.450.20">
    <property type="entry name" value="PAS domain"/>
    <property type="match status" value="2"/>
</dbReference>
<comment type="caution">
    <text evidence="16">The sequence shown here is derived from an EMBL/GenBank/DDBJ whole genome shotgun (WGS) entry which is preliminary data.</text>
</comment>
<feature type="domain" description="PAS" evidence="14">
    <location>
        <begin position="100"/>
        <end position="163"/>
    </location>
</feature>
<evidence type="ECO:0000256" key="12">
    <source>
        <dbReference type="ARBA" id="ARBA00023278"/>
    </source>
</evidence>
<evidence type="ECO:0000256" key="9">
    <source>
        <dbReference type="ARBA" id="ARBA00023159"/>
    </source>
</evidence>
<evidence type="ECO:0000256" key="7">
    <source>
        <dbReference type="ARBA" id="ARBA00023015"/>
    </source>
</evidence>
<dbReference type="Pfam" id="PF08447">
    <property type="entry name" value="PAS_3"/>
    <property type="match status" value="1"/>
</dbReference>
<evidence type="ECO:0000256" key="6">
    <source>
        <dbReference type="ARBA" id="ARBA00022843"/>
    </source>
</evidence>
<comment type="subcellular location">
    <subcellularLocation>
        <location evidence="2">Cytoplasm</location>
    </subcellularLocation>
    <subcellularLocation>
        <location evidence="1">Nucleus</location>
    </subcellularLocation>
</comment>
<evidence type="ECO:0000256" key="3">
    <source>
        <dbReference type="ARBA" id="ARBA00014446"/>
    </source>
</evidence>
<dbReference type="GO" id="GO:0000981">
    <property type="term" value="F:DNA-binding transcription factor activity, RNA polymerase II-specific"/>
    <property type="evidence" value="ECO:0007669"/>
    <property type="project" value="TreeGrafter"/>
</dbReference>
<feature type="compositionally biased region" description="Acidic residues" evidence="13">
    <location>
        <begin position="374"/>
        <end position="388"/>
    </location>
</feature>
<feature type="domain" description="PAS" evidence="14">
    <location>
        <begin position="258"/>
        <end position="307"/>
    </location>
</feature>
<dbReference type="SMART" id="SM00086">
    <property type="entry name" value="PAC"/>
    <property type="match status" value="1"/>
</dbReference>
<keyword evidence="11" id="KW-0539">Nucleus</keyword>
<dbReference type="PROSITE" id="PS50112">
    <property type="entry name" value="PAS"/>
    <property type="match status" value="2"/>
</dbReference>
<feature type="region of interest" description="Disordered" evidence="13">
    <location>
        <begin position="1"/>
        <end position="33"/>
    </location>
</feature>
<evidence type="ECO:0000256" key="2">
    <source>
        <dbReference type="ARBA" id="ARBA00004496"/>
    </source>
</evidence>
<gene>
    <name evidence="16" type="ORF">P4O66_013307</name>
</gene>
<dbReference type="InterPro" id="IPR011598">
    <property type="entry name" value="bHLH_dom"/>
</dbReference>
<proteinExistence type="predicted"/>
<dbReference type="InterPro" id="IPR001610">
    <property type="entry name" value="PAC"/>
</dbReference>
<dbReference type="PANTHER" id="PTHR23043">
    <property type="entry name" value="HYPOXIA-INDUCIBLE FACTOR 1 ALPHA"/>
    <property type="match status" value="1"/>
</dbReference>
<evidence type="ECO:0000256" key="5">
    <source>
        <dbReference type="ARBA" id="ARBA00022737"/>
    </source>
</evidence>
<dbReference type="CDD" id="cd00130">
    <property type="entry name" value="PAS"/>
    <property type="match status" value="2"/>
</dbReference>
<dbReference type="SMART" id="SM00353">
    <property type="entry name" value="HLH"/>
    <property type="match status" value="1"/>
</dbReference>
<keyword evidence="4" id="KW-0963">Cytoplasm</keyword>
<dbReference type="PROSITE" id="PS50888">
    <property type="entry name" value="BHLH"/>
    <property type="match status" value="1"/>
</dbReference>
<keyword evidence="5" id="KW-0677">Repeat</keyword>
<evidence type="ECO:0000313" key="16">
    <source>
        <dbReference type="EMBL" id="KAK1791295.1"/>
    </source>
</evidence>
<dbReference type="PANTHER" id="PTHR23043:SF7">
    <property type="entry name" value="HYPOXIA-INDUCIBLE FACTOR 1-ALPHA"/>
    <property type="match status" value="1"/>
</dbReference>
<name>A0AAD9DQD2_9TELE</name>
<dbReference type="Pfam" id="PF08778">
    <property type="entry name" value="HIF-1a_CTAD"/>
    <property type="match status" value="1"/>
</dbReference>
<keyword evidence="17" id="KW-1185">Reference proteome</keyword>
<dbReference type="Pfam" id="PF11413">
    <property type="entry name" value="HIF-1"/>
    <property type="match status" value="1"/>
</dbReference>
<keyword evidence="8" id="KW-0238">DNA-binding</keyword>
<dbReference type="SUPFAM" id="SSF47459">
    <property type="entry name" value="HLH, helix-loop-helix DNA-binding domain"/>
    <property type="match status" value="1"/>
</dbReference>
<feature type="region of interest" description="Disordered" evidence="13">
    <location>
        <begin position="370"/>
        <end position="395"/>
    </location>
</feature>
<keyword evidence="6" id="KW-0832">Ubl conjugation</keyword>
<evidence type="ECO:0000256" key="8">
    <source>
        <dbReference type="ARBA" id="ARBA00023125"/>
    </source>
</evidence>
<dbReference type="SMART" id="SM00091">
    <property type="entry name" value="PAS"/>
    <property type="match status" value="2"/>
</dbReference>
<dbReference type="Pfam" id="PF00989">
    <property type="entry name" value="PAS"/>
    <property type="match status" value="1"/>
</dbReference>
<keyword evidence="9" id="KW-0010">Activator</keyword>
<dbReference type="CDD" id="cd11433">
    <property type="entry name" value="bHLH-PAS_HIF"/>
    <property type="match status" value="1"/>
</dbReference>
<dbReference type="EMBL" id="JAROKS010000020">
    <property type="protein sequence ID" value="KAK1791295.1"/>
    <property type="molecule type" value="Genomic_DNA"/>
</dbReference>
<dbReference type="InterPro" id="IPR021537">
    <property type="entry name" value="HIF_alpha-like"/>
</dbReference>
<feature type="compositionally biased region" description="Polar residues" evidence="13">
    <location>
        <begin position="635"/>
        <end position="666"/>
    </location>
</feature>
<evidence type="ECO:0000256" key="13">
    <source>
        <dbReference type="SAM" id="MobiDB-lite"/>
    </source>
</evidence>
<dbReference type="GO" id="GO:0000977">
    <property type="term" value="F:RNA polymerase II transcription regulatory region sequence-specific DNA binding"/>
    <property type="evidence" value="ECO:0007669"/>
    <property type="project" value="TreeGrafter"/>
</dbReference>
<dbReference type="GO" id="GO:0046983">
    <property type="term" value="F:protein dimerization activity"/>
    <property type="evidence" value="ECO:0007669"/>
    <property type="project" value="InterPro"/>
</dbReference>
<dbReference type="GO" id="GO:0005737">
    <property type="term" value="C:cytoplasm"/>
    <property type="evidence" value="ECO:0007669"/>
    <property type="project" value="UniProtKB-SubCell"/>
</dbReference>
<dbReference type="InterPro" id="IPR035965">
    <property type="entry name" value="PAS-like_dom_sf"/>
</dbReference>
<dbReference type="GO" id="GO:0071456">
    <property type="term" value="P:cellular response to hypoxia"/>
    <property type="evidence" value="ECO:0007669"/>
    <property type="project" value="TreeGrafter"/>
</dbReference>
<evidence type="ECO:0000256" key="4">
    <source>
        <dbReference type="ARBA" id="ARBA00022490"/>
    </source>
</evidence>
<dbReference type="InterPro" id="IPR013767">
    <property type="entry name" value="PAS_fold"/>
</dbReference>
<dbReference type="GO" id="GO:0005634">
    <property type="term" value="C:nucleus"/>
    <property type="evidence" value="ECO:0007669"/>
    <property type="project" value="UniProtKB-SubCell"/>
</dbReference>